<proteinExistence type="predicted"/>
<feature type="domain" description="DUF6922" evidence="1">
    <location>
        <begin position="7"/>
        <end position="56"/>
    </location>
</feature>
<protein>
    <recommendedName>
        <fullName evidence="1">DUF6922 domain-containing protein</fullName>
    </recommendedName>
</protein>
<name>D5XA02_THEPJ</name>
<evidence type="ECO:0000259" key="1">
    <source>
        <dbReference type="Pfam" id="PF21956"/>
    </source>
</evidence>
<dbReference type="AlphaFoldDB" id="D5XA02"/>
<organism evidence="2 3">
    <name type="scientific">Thermincola potens (strain JR)</name>
    <dbReference type="NCBI Taxonomy" id="635013"/>
    <lineage>
        <taxon>Bacteria</taxon>
        <taxon>Bacillati</taxon>
        <taxon>Bacillota</taxon>
        <taxon>Clostridia</taxon>
        <taxon>Eubacteriales</taxon>
        <taxon>Thermincolaceae</taxon>
        <taxon>Thermincola</taxon>
    </lineage>
</organism>
<dbReference type="eggNOG" id="ENOG5032YKX">
    <property type="taxonomic scope" value="Bacteria"/>
</dbReference>
<evidence type="ECO:0000313" key="2">
    <source>
        <dbReference type="EMBL" id="ADG83135.1"/>
    </source>
</evidence>
<accession>D5XA02</accession>
<dbReference type="RefSeq" id="WP_013121135.1">
    <property type="nucleotide sequence ID" value="NC_014152.1"/>
</dbReference>
<dbReference type="HOGENOM" id="CLU_153917_1_1_9"/>
<dbReference type="KEGG" id="tjr:TherJR_2292"/>
<dbReference type="STRING" id="635013.TherJR_2292"/>
<keyword evidence="3" id="KW-1185">Reference proteome</keyword>
<dbReference type="Pfam" id="PF21956">
    <property type="entry name" value="DUF6922"/>
    <property type="match status" value="1"/>
</dbReference>
<evidence type="ECO:0000313" key="3">
    <source>
        <dbReference type="Proteomes" id="UP000002377"/>
    </source>
</evidence>
<sequence>MLPKELHKFFWEHNPAELEEKTYWYFTIERLLEHGNDQAIRWVFKHYPQEKIIEVIKSSRSISRKTANFWKNFFHLREEEIFCLTKSSHQPGINFLDETGKLVRDEILGV</sequence>
<dbReference type="OrthoDB" id="9787886at2"/>
<gene>
    <name evidence="2" type="ordered locus">TherJR_2292</name>
</gene>
<dbReference type="EMBL" id="CP002028">
    <property type="protein sequence ID" value="ADG83135.1"/>
    <property type="molecule type" value="Genomic_DNA"/>
</dbReference>
<dbReference type="InterPro" id="IPR053830">
    <property type="entry name" value="DUF6922"/>
</dbReference>
<dbReference type="Proteomes" id="UP000002377">
    <property type="component" value="Chromosome"/>
</dbReference>
<reference evidence="2 3" key="1">
    <citation type="submission" date="2010-05" db="EMBL/GenBank/DDBJ databases">
        <title>Complete sequence of Thermincola sp. JR.</title>
        <authorList>
            <consortium name="US DOE Joint Genome Institute"/>
            <person name="Lucas S."/>
            <person name="Copeland A."/>
            <person name="Lapidus A."/>
            <person name="Cheng J.-F."/>
            <person name="Bruce D."/>
            <person name="Goodwin L."/>
            <person name="Pitluck S."/>
            <person name="Chertkov O."/>
            <person name="Detter J.C."/>
            <person name="Han C."/>
            <person name="Tapia R."/>
            <person name="Land M."/>
            <person name="Hauser L."/>
            <person name="Kyrpides N."/>
            <person name="Mikhailova N."/>
            <person name="Hazen T.C."/>
            <person name="Woyke T."/>
        </authorList>
    </citation>
    <scope>NUCLEOTIDE SEQUENCE [LARGE SCALE GENOMIC DNA]</scope>
    <source>
        <strain evidence="2 3">JR</strain>
    </source>
</reference>